<keyword evidence="3" id="KW-1185">Reference proteome</keyword>
<evidence type="ECO:0000313" key="2">
    <source>
        <dbReference type="EMBL" id="BAL88815.1"/>
    </source>
</evidence>
<keyword evidence="1" id="KW-1133">Transmembrane helix</keyword>
<protein>
    <submittedName>
        <fullName evidence="2">Uncharacterized protein</fullName>
    </submittedName>
</protein>
<dbReference type="Proteomes" id="UP000007882">
    <property type="component" value="Chromosome"/>
</dbReference>
<proteinExistence type="predicted"/>
<dbReference type="HOGENOM" id="CLU_2033111_0_0_11"/>
<dbReference type="PATRIC" id="fig|512565.3.peg.3589"/>
<accession>I0H728</accession>
<keyword evidence="1" id="KW-0812">Transmembrane</keyword>
<reference evidence="2 3" key="1">
    <citation type="submission" date="2012-02" db="EMBL/GenBank/DDBJ databases">
        <title>Complete genome sequence of Actinoplanes missouriensis 431 (= NBRC 102363).</title>
        <authorList>
            <person name="Ohnishi Y."/>
            <person name="Ishikawa J."/>
            <person name="Sekine M."/>
            <person name="Hosoyama A."/>
            <person name="Harada T."/>
            <person name="Narita H."/>
            <person name="Hata T."/>
            <person name="Konno Y."/>
            <person name="Tutikane K."/>
            <person name="Fujita N."/>
            <person name="Horinouchi S."/>
            <person name="Hayakawa M."/>
        </authorList>
    </citation>
    <scope>NUCLEOTIDE SEQUENCE [LARGE SCALE GENOMIC DNA]</scope>
    <source>
        <strain evidence="3">ATCC 14538 / DSM 43046 / CBS 188.64 / JCM 3121 / NBRC 102363 / NCIMB 12654 / NRRL B-3342 / UNCC 431</strain>
    </source>
</reference>
<keyword evidence="1" id="KW-0472">Membrane</keyword>
<feature type="transmembrane region" description="Helical" evidence="1">
    <location>
        <begin position="49"/>
        <end position="68"/>
    </location>
</feature>
<sequence length="121" mass="13752">MRRGCGWLVSLVGGGVTVDSDGDYGIDAVDAPELSSPESRVLESFPVRTLWMISMLTVFFGWTPLYLLDWEEHSWNDEHAFWWRFTLVAWIVSIVIVSVIAAAERIAHRRLLRRLSGDSEA</sequence>
<dbReference type="AlphaFoldDB" id="I0H728"/>
<organism evidence="2 3">
    <name type="scientific">Actinoplanes missouriensis (strain ATCC 14538 / DSM 43046 / CBS 188.64 / JCM 3121 / NBRC 102363 / NCIMB 12654 / NRRL B-3342 / UNCC 431)</name>
    <dbReference type="NCBI Taxonomy" id="512565"/>
    <lineage>
        <taxon>Bacteria</taxon>
        <taxon>Bacillati</taxon>
        <taxon>Actinomycetota</taxon>
        <taxon>Actinomycetes</taxon>
        <taxon>Micromonosporales</taxon>
        <taxon>Micromonosporaceae</taxon>
        <taxon>Actinoplanes</taxon>
    </lineage>
</organism>
<evidence type="ECO:0000256" key="1">
    <source>
        <dbReference type="SAM" id="Phobius"/>
    </source>
</evidence>
<dbReference type="KEGG" id="ams:AMIS_35950"/>
<feature type="transmembrane region" description="Helical" evidence="1">
    <location>
        <begin position="80"/>
        <end position="103"/>
    </location>
</feature>
<gene>
    <name evidence="2" type="ordered locus">AMIS_35950</name>
</gene>
<evidence type="ECO:0000313" key="3">
    <source>
        <dbReference type="Proteomes" id="UP000007882"/>
    </source>
</evidence>
<name>I0H728_ACTM4</name>
<dbReference type="EMBL" id="AP012319">
    <property type="protein sequence ID" value="BAL88815.1"/>
    <property type="molecule type" value="Genomic_DNA"/>
</dbReference>